<dbReference type="Pfam" id="PF18133">
    <property type="entry name" value="HydF_tetramer"/>
    <property type="match status" value="1"/>
</dbReference>
<evidence type="ECO:0000256" key="2">
    <source>
        <dbReference type="ARBA" id="ARBA00023134"/>
    </source>
</evidence>
<proteinExistence type="predicted"/>
<name>A0ABN8FYD9_9BACL</name>
<evidence type="ECO:0000313" key="7">
    <source>
        <dbReference type="Proteomes" id="UP000838324"/>
    </source>
</evidence>
<dbReference type="PANTHER" id="PTHR42714">
    <property type="entry name" value="TRNA MODIFICATION GTPASE GTPBP3"/>
    <property type="match status" value="1"/>
</dbReference>
<dbReference type="Gene3D" id="3.40.50.300">
    <property type="entry name" value="P-loop containing nucleotide triphosphate hydrolases"/>
    <property type="match status" value="1"/>
</dbReference>
<dbReference type="InterPro" id="IPR023873">
    <property type="entry name" value="FeFe-hyd_GTPase_HydF"/>
</dbReference>
<evidence type="ECO:0000259" key="3">
    <source>
        <dbReference type="Pfam" id="PF01926"/>
    </source>
</evidence>
<feature type="domain" description="Hydrogen maturase F dimerization" evidence="4">
    <location>
        <begin position="189"/>
        <end position="287"/>
    </location>
</feature>
<dbReference type="InterPro" id="IPR041606">
    <property type="entry name" value="HydF_dimer"/>
</dbReference>
<dbReference type="Pfam" id="PF18128">
    <property type="entry name" value="HydF_dimer"/>
    <property type="match status" value="1"/>
</dbReference>
<evidence type="ECO:0000313" key="6">
    <source>
        <dbReference type="EMBL" id="CAH1191751.1"/>
    </source>
</evidence>
<dbReference type="InterPro" id="IPR040644">
    <property type="entry name" value="HydF_tetramer"/>
</dbReference>
<feature type="domain" description="G" evidence="3">
    <location>
        <begin position="13"/>
        <end position="128"/>
    </location>
</feature>
<dbReference type="Gene3D" id="3.40.50.11420">
    <property type="match status" value="1"/>
</dbReference>
<gene>
    <name evidence="6" type="primary">der_1</name>
    <name evidence="6" type="ORF">PAECIP111892_00732</name>
</gene>
<dbReference type="SUPFAM" id="SSF52540">
    <property type="entry name" value="P-loop containing nucleoside triphosphate hydrolases"/>
    <property type="match status" value="1"/>
</dbReference>
<organism evidence="6 7">
    <name type="scientific">Paenibacillus auburnensis</name>
    <dbReference type="NCBI Taxonomy" id="2905649"/>
    <lineage>
        <taxon>Bacteria</taxon>
        <taxon>Bacillati</taxon>
        <taxon>Bacillota</taxon>
        <taxon>Bacilli</taxon>
        <taxon>Bacillales</taxon>
        <taxon>Paenibacillaceae</taxon>
        <taxon>Paenibacillus</taxon>
    </lineage>
</organism>
<dbReference type="Pfam" id="PF01926">
    <property type="entry name" value="MMR_HSR1"/>
    <property type="match status" value="1"/>
</dbReference>
<dbReference type="NCBIfam" id="TIGR00231">
    <property type="entry name" value="small_GTP"/>
    <property type="match status" value="1"/>
</dbReference>
<evidence type="ECO:0000259" key="5">
    <source>
        <dbReference type="Pfam" id="PF18133"/>
    </source>
</evidence>
<dbReference type="Gene3D" id="3.40.50.11410">
    <property type="match status" value="1"/>
</dbReference>
<keyword evidence="2" id="KW-0342">GTP-binding</keyword>
<sequence length="427" mass="46546">MSLNESPRGSRLHIALFGRRNAGKSSLINALAKQDIAVVSPVGGTTTDPVYKSMELLPLGPVVLIDTAGLDDEGELGGQRKKKTLEVLNKTDIALLIIGADSGVTSFDKEIAGLIQSKNIPVIGVLNKTDLLNRTEDPDGKDLAALVKITQEWLGFQVIPASAAEQQGVSKLRKALTTAVPEEDGRFRIVGDLLTPGDLVVLVVPIDKAAPKGRLILPQQQTIRDILESDAIAVVTKEHELKQTLESLGRKPRLVITDSQVFLKVAADTHKDIPLTSFSILFARHKGNLEELVRGARAIDRLQDGDKVLIAEPCTHHTQPDDIGSVKLPRWIRQATGRNIEFHHANGMSFPDNVNEYALIVHCGGCMINRRQMLWRMEQAALYGVPIVNYGVAIAHVQGILERAISPFPLARLAWEEDEAGRNSGDC</sequence>
<feature type="domain" description="Hydrogen maturase F tetramerization" evidence="5">
    <location>
        <begin position="291"/>
        <end position="407"/>
    </location>
</feature>
<dbReference type="InterPro" id="IPR005225">
    <property type="entry name" value="Small_GTP-bd"/>
</dbReference>
<dbReference type="InterPro" id="IPR006073">
    <property type="entry name" value="GTP-bd"/>
</dbReference>
<protein>
    <submittedName>
        <fullName evidence="6">GTPase Der</fullName>
    </submittedName>
</protein>
<keyword evidence="7" id="KW-1185">Reference proteome</keyword>
<dbReference type="NCBIfam" id="TIGR03918">
    <property type="entry name" value="GTP_HydF"/>
    <property type="match status" value="1"/>
</dbReference>
<dbReference type="Proteomes" id="UP000838324">
    <property type="component" value="Unassembled WGS sequence"/>
</dbReference>
<evidence type="ECO:0000256" key="1">
    <source>
        <dbReference type="ARBA" id="ARBA00022741"/>
    </source>
</evidence>
<dbReference type="PANTHER" id="PTHR42714:SF6">
    <property type="entry name" value="TRANSLATION INITIATION FACTOR IF-2"/>
    <property type="match status" value="1"/>
</dbReference>
<keyword evidence="1" id="KW-0547">Nucleotide-binding</keyword>
<evidence type="ECO:0000259" key="4">
    <source>
        <dbReference type="Pfam" id="PF18128"/>
    </source>
</evidence>
<dbReference type="CDD" id="cd00880">
    <property type="entry name" value="Era_like"/>
    <property type="match status" value="1"/>
</dbReference>
<comment type="caution">
    <text evidence="6">The sequence shown here is derived from an EMBL/GenBank/DDBJ whole genome shotgun (WGS) entry which is preliminary data.</text>
</comment>
<dbReference type="EMBL" id="CAKMMG010000001">
    <property type="protein sequence ID" value="CAH1191751.1"/>
    <property type="molecule type" value="Genomic_DNA"/>
</dbReference>
<dbReference type="InterPro" id="IPR027417">
    <property type="entry name" value="P-loop_NTPase"/>
</dbReference>
<accession>A0ABN8FYD9</accession>
<reference evidence="6" key="1">
    <citation type="submission" date="2022-01" db="EMBL/GenBank/DDBJ databases">
        <authorList>
            <person name="Criscuolo A."/>
        </authorList>
    </citation>
    <scope>NUCLEOTIDE SEQUENCE</scope>
    <source>
        <strain evidence="6">CIP111892</strain>
    </source>
</reference>
<dbReference type="RefSeq" id="WP_236329862.1">
    <property type="nucleotide sequence ID" value="NZ_CAKMMG010000001.1"/>
</dbReference>